<dbReference type="NCBIfam" id="TIGR01409">
    <property type="entry name" value="TAT_signal_seq"/>
    <property type="match status" value="1"/>
</dbReference>
<evidence type="ECO:0000313" key="1">
    <source>
        <dbReference type="EMBL" id="ELY68840.1"/>
    </source>
</evidence>
<dbReference type="PROSITE" id="PS51318">
    <property type="entry name" value="TAT"/>
    <property type="match status" value="1"/>
</dbReference>
<evidence type="ECO:0000313" key="2">
    <source>
        <dbReference type="Proteomes" id="UP000011632"/>
    </source>
</evidence>
<gene>
    <name evidence="1" type="ORF">C489_05723</name>
</gene>
<dbReference type="AlphaFoldDB" id="L9Y450"/>
<organism evidence="1 2">
    <name type="scientific">Natrinema versiforme JCM 10478</name>
    <dbReference type="NCBI Taxonomy" id="1227496"/>
    <lineage>
        <taxon>Archaea</taxon>
        <taxon>Methanobacteriati</taxon>
        <taxon>Methanobacteriota</taxon>
        <taxon>Stenosarchaea group</taxon>
        <taxon>Halobacteria</taxon>
        <taxon>Halobacteriales</taxon>
        <taxon>Natrialbaceae</taxon>
        <taxon>Natrinema</taxon>
    </lineage>
</organism>
<name>L9Y450_9EURY</name>
<dbReference type="Proteomes" id="UP000011632">
    <property type="component" value="Unassembled WGS sequence"/>
</dbReference>
<sequence>MTRLSRRQFLTGATATAATIAVPGLASAATPPDWSPDHITSVGDDLAELRKYEPYLDIAWTDQRQLIGIYGWYADSEEHDTRAYYYWCKYSKQDSLSDSIPVFGPLLAADSHFQDHEPALVLADRDTGEVQTVLYSGYHHFAVELSGDEITLVQDETDQPTHPSLEVASPHHHYRHQRDETRGVPAHTISGAEFGSFLDKQSQWEQNGVFKSSNNTAIFDPYSVSELGTWWDKSTIDYQFARIRLLLNWRDQGHDELVGE</sequence>
<comment type="caution">
    <text evidence="1">The sequence shown here is derived from an EMBL/GenBank/DDBJ whole genome shotgun (WGS) entry which is preliminary data.</text>
</comment>
<dbReference type="OrthoDB" id="202444at2157"/>
<reference evidence="1 2" key="1">
    <citation type="journal article" date="2014" name="PLoS Genet.">
        <title>Phylogenetically driven sequencing of extremely halophilic archaea reveals strategies for static and dynamic osmo-response.</title>
        <authorList>
            <person name="Becker E.A."/>
            <person name="Seitzer P.M."/>
            <person name="Tritt A."/>
            <person name="Larsen D."/>
            <person name="Krusor M."/>
            <person name="Yao A.I."/>
            <person name="Wu D."/>
            <person name="Madern D."/>
            <person name="Eisen J.A."/>
            <person name="Darling A.E."/>
            <person name="Facciotti M.T."/>
        </authorList>
    </citation>
    <scope>NUCLEOTIDE SEQUENCE [LARGE SCALE GENOMIC DNA]</scope>
    <source>
        <strain evidence="1 2">JCM 10478</strain>
    </source>
</reference>
<dbReference type="InterPro" id="IPR006311">
    <property type="entry name" value="TAT_signal"/>
</dbReference>
<protein>
    <submittedName>
        <fullName evidence="1">Uncharacterized protein</fullName>
    </submittedName>
</protein>
<dbReference type="RefSeq" id="WP_006430202.1">
    <property type="nucleotide sequence ID" value="NZ_AOID01000019.1"/>
</dbReference>
<accession>L9Y450</accession>
<dbReference type="STRING" id="1227496.C489_05723"/>
<proteinExistence type="predicted"/>
<dbReference type="InterPro" id="IPR019546">
    <property type="entry name" value="TAT_signal_bac_arc"/>
</dbReference>
<keyword evidence="2" id="KW-1185">Reference proteome</keyword>
<dbReference type="PATRIC" id="fig|1227496.3.peg.1154"/>
<dbReference type="EMBL" id="AOID01000019">
    <property type="protein sequence ID" value="ELY68840.1"/>
    <property type="molecule type" value="Genomic_DNA"/>
</dbReference>